<dbReference type="Gene3D" id="3.90.79.20">
    <property type="match status" value="1"/>
</dbReference>
<dbReference type="InterPro" id="IPR015376">
    <property type="entry name" value="Znr_NADH_PPase"/>
</dbReference>
<dbReference type="Pfam" id="PF09297">
    <property type="entry name" value="Zn_ribbon_NUD"/>
    <property type="match status" value="1"/>
</dbReference>
<dbReference type="GO" id="GO:0046872">
    <property type="term" value="F:metal ion binding"/>
    <property type="evidence" value="ECO:0007669"/>
    <property type="project" value="UniProtKB-KW"/>
</dbReference>
<dbReference type="InterPro" id="IPR015375">
    <property type="entry name" value="NADH_PPase-like_N"/>
</dbReference>
<dbReference type="AlphaFoldDB" id="B0T1T5"/>
<dbReference type="PROSITE" id="PS51462">
    <property type="entry name" value="NUDIX"/>
    <property type="match status" value="1"/>
</dbReference>
<evidence type="ECO:0000256" key="8">
    <source>
        <dbReference type="ARBA" id="ARBA00023027"/>
    </source>
</evidence>
<accession>B0T1T5</accession>
<dbReference type="STRING" id="366602.Caul_4576"/>
<reference evidence="12" key="1">
    <citation type="submission" date="2008-01" db="EMBL/GenBank/DDBJ databases">
        <title>Complete sequence of chromosome of Caulobacter sp. K31.</title>
        <authorList>
            <consortium name="US DOE Joint Genome Institute"/>
            <person name="Copeland A."/>
            <person name="Lucas S."/>
            <person name="Lapidus A."/>
            <person name="Barry K."/>
            <person name="Glavina del Rio T."/>
            <person name="Dalin E."/>
            <person name="Tice H."/>
            <person name="Pitluck S."/>
            <person name="Bruce D."/>
            <person name="Goodwin L."/>
            <person name="Thompson L.S."/>
            <person name="Brettin T."/>
            <person name="Detter J.C."/>
            <person name="Han C."/>
            <person name="Schmutz J."/>
            <person name="Larimer F."/>
            <person name="Land M."/>
            <person name="Hauser L."/>
            <person name="Kyrpides N."/>
            <person name="Kim E."/>
            <person name="Stephens C."/>
            <person name="Richardson P."/>
        </authorList>
    </citation>
    <scope>NUCLEOTIDE SEQUENCE [LARGE SCALE GENOMIC DNA]</scope>
    <source>
        <strain evidence="12">K31</strain>
    </source>
</reference>
<dbReference type="GO" id="GO:0019677">
    <property type="term" value="P:NAD+ catabolic process"/>
    <property type="evidence" value="ECO:0007669"/>
    <property type="project" value="TreeGrafter"/>
</dbReference>
<dbReference type="PRINTS" id="PR00502">
    <property type="entry name" value="NUDIXFAMILY"/>
</dbReference>
<dbReference type="HOGENOM" id="CLU_037162_0_4_5"/>
<keyword evidence="5" id="KW-0479">Metal-binding</keyword>
<proteinExistence type="inferred from homology"/>
<gene>
    <name evidence="12" type="ordered locus">Caul_4576</name>
</gene>
<comment type="cofactor">
    <cofactor evidence="2">
        <name>Zn(2+)</name>
        <dbReference type="ChEBI" id="CHEBI:29105"/>
    </cofactor>
</comment>
<evidence type="ECO:0000256" key="4">
    <source>
        <dbReference type="ARBA" id="ARBA00012381"/>
    </source>
</evidence>
<dbReference type="GO" id="GO:0005829">
    <property type="term" value="C:cytosol"/>
    <property type="evidence" value="ECO:0007669"/>
    <property type="project" value="TreeGrafter"/>
</dbReference>
<evidence type="ECO:0000256" key="1">
    <source>
        <dbReference type="ARBA" id="ARBA00001946"/>
    </source>
</evidence>
<dbReference type="InterPro" id="IPR000086">
    <property type="entry name" value="NUDIX_hydrolase_dom"/>
</dbReference>
<dbReference type="Gene3D" id="3.90.79.10">
    <property type="entry name" value="Nucleoside Triphosphate Pyrophosphohydrolase"/>
    <property type="match status" value="1"/>
</dbReference>
<protein>
    <recommendedName>
        <fullName evidence="4">NAD(+) diphosphatase</fullName>
        <ecNumber evidence="4">3.6.1.22</ecNumber>
    </recommendedName>
</protein>
<dbReference type="Pfam" id="PF09296">
    <property type="entry name" value="NUDIX-like"/>
    <property type="match status" value="1"/>
</dbReference>
<evidence type="ECO:0000313" key="12">
    <source>
        <dbReference type="EMBL" id="ABZ73696.1"/>
    </source>
</evidence>
<comment type="catalytic activity">
    <reaction evidence="9">
        <text>a 5'-end NAD(+)-phospho-ribonucleoside in mRNA + H2O = a 5'-end phospho-adenosine-phospho-ribonucleoside in mRNA + beta-nicotinamide D-ribonucleotide + 2 H(+)</text>
        <dbReference type="Rhea" id="RHEA:60876"/>
        <dbReference type="Rhea" id="RHEA-COMP:15698"/>
        <dbReference type="Rhea" id="RHEA-COMP:15719"/>
        <dbReference type="ChEBI" id="CHEBI:14649"/>
        <dbReference type="ChEBI" id="CHEBI:15377"/>
        <dbReference type="ChEBI" id="CHEBI:15378"/>
        <dbReference type="ChEBI" id="CHEBI:144029"/>
        <dbReference type="ChEBI" id="CHEBI:144051"/>
    </reaction>
    <physiologicalReaction direction="left-to-right" evidence="9">
        <dbReference type="Rhea" id="RHEA:60877"/>
    </physiologicalReaction>
</comment>
<evidence type="ECO:0000256" key="7">
    <source>
        <dbReference type="ARBA" id="ARBA00022842"/>
    </source>
</evidence>
<comment type="similarity">
    <text evidence="3">Belongs to the Nudix hydrolase family. NudC subfamily.</text>
</comment>
<dbReference type="InterPro" id="IPR020476">
    <property type="entry name" value="Nudix_hydrolase"/>
</dbReference>
<evidence type="ECO:0000256" key="9">
    <source>
        <dbReference type="ARBA" id="ARBA00023679"/>
    </source>
</evidence>
<dbReference type="OrthoDB" id="9791656at2"/>
<keyword evidence="8" id="KW-0520">NAD</keyword>
<evidence type="ECO:0000256" key="2">
    <source>
        <dbReference type="ARBA" id="ARBA00001947"/>
    </source>
</evidence>
<dbReference type="KEGG" id="cak:Caul_4576"/>
<dbReference type="GO" id="GO:0035529">
    <property type="term" value="F:NADH pyrophosphatase activity"/>
    <property type="evidence" value="ECO:0007669"/>
    <property type="project" value="TreeGrafter"/>
</dbReference>
<dbReference type="NCBIfam" id="NF001299">
    <property type="entry name" value="PRK00241.1"/>
    <property type="match status" value="1"/>
</dbReference>
<organism evidence="12">
    <name type="scientific">Caulobacter sp. (strain K31)</name>
    <dbReference type="NCBI Taxonomy" id="366602"/>
    <lineage>
        <taxon>Bacteria</taxon>
        <taxon>Pseudomonadati</taxon>
        <taxon>Pseudomonadota</taxon>
        <taxon>Alphaproteobacteria</taxon>
        <taxon>Caulobacterales</taxon>
        <taxon>Caulobacteraceae</taxon>
        <taxon>Caulobacter</taxon>
    </lineage>
</organism>
<dbReference type="CDD" id="cd03429">
    <property type="entry name" value="NUDIX_NADH_pyrophosphatase_Nudt13"/>
    <property type="match status" value="1"/>
</dbReference>
<keyword evidence="6 10" id="KW-0378">Hydrolase</keyword>
<comment type="cofactor">
    <cofactor evidence="1">
        <name>Mg(2+)</name>
        <dbReference type="ChEBI" id="CHEBI:18420"/>
    </cofactor>
</comment>
<feature type="domain" description="Nudix hydrolase" evidence="11">
    <location>
        <begin position="186"/>
        <end position="317"/>
    </location>
</feature>
<dbReference type="EC" id="3.6.1.22" evidence="4"/>
<dbReference type="InterPro" id="IPR020084">
    <property type="entry name" value="NUDIX_hydrolase_CS"/>
</dbReference>
<dbReference type="InterPro" id="IPR015797">
    <property type="entry name" value="NUDIX_hydrolase-like_dom_sf"/>
</dbReference>
<dbReference type="InterPro" id="IPR049734">
    <property type="entry name" value="NudC-like_C"/>
</dbReference>
<dbReference type="GO" id="GO:0006742">
    <property type="term" value="P:NADP+ catabolic process"/>
    <property type="evidence" value="ECO:0007669"/>
    <property type="project" value="TreeGrafter"/>
</dbReference>
<dbReference type="EMBL" id="CP000927">
    <property type="protein sequence ID" value="ABZ73696.1"/>
    <property type="molecule type" value="Genomic_DNA"/>
</dbReference>
<keyword evidence="7" id="KW-0460">Magnesium</keyword>
<dbReference type="Pfam" id="PF00293">
    <property type="entry name" value="NUDIX"/>
    <property type="match status" value="1"/>
</dbReference>
<name>B0T1T5_CAUSK</name>
<dbReference type="InterPro" id="IPR050241">
    <property type="entry name" value="NAD-cap_RNA_hydrolase_NudC"/>
</dbReference>
<evidence type="ECO:0000256" key="6">
    <source>
        <dbReference type="ARBA" id="ARBA00022801"/>
    </source>
</evidence>
<evidence type="ECO:0000256" key="5">
    <source>
        <dbReference type="ARBA" id="ARBA00022723"/>
    </source>
</evidence>
<evidence type="ECO:0000256" key="10">
    <source>
        <dbReference type="RuleBase" id="RU003476"/>
    </source>
</evidence>
<evidence type="ECO:0000259" key="11">
    <source>
        <dbReference type="PROSITE" id="PS51462"/>
    </source>
</evidence>
<dbReference type="eggNOG" id="COG2816">
    <property type="taxonomic scope" value="Bacteria"/>
</dbReference>
<evidence type="ECO:0000256" key="3">
    <source>
        <dbReference type="ARBA" id="ARBA00009595"/>
    </source>
</evidence>
<dbReference type="PROSITE" id="PS00893">
    <property type="entry name" value="NUDIX_BOX"/>
    <property type="match status" value="1"/>
</dbReference>
<sequence>MALSIITNIFAGNPLDRASERRGDESWLAEKADDPQSLAVAIWNGKALVEDVAPSQDKEEDGAAPEDIRGGVQIAYLRADMAKDLAGTPERLLFLGLWKDIAVFAVDLEGGADPAEGPLQGLGRFEELRGVALALPPPDAGILATAKSMFEWRRKHKWCSNCGQETAVSDGGWKRLCPSCHTEHFPRTDPVAIMLALHDGKCLLGRQAGWPPGMYSALAGFLEPGETIEEACARELMEEAGLTATAVRYHSSQPWPWPSSLMMGLMADVDSDVAAPDQTELEAVRWFSKDEARALIKGELEGFFAPPPLAIAHQLIKAWAEEA</sequence>
<dbReference type="PANTHER" id="PTHR42904:SF6">
    <property type="entry name" value="NAD-CAPPED RNA HYDROLASE NUDT12"/>
    <property type="match status" value="1"/>
</dbReference>
<dbReference type="SUPFAM" id="SSF55811">
    <property type="entry name" value="Nudix"/>
    <property type="match status" value="1"/>
</dbReference>
<dbReference type="PANTHER" id="PTHR42904">
    <property type="entry name" value="NUDIX HYDROLASE, NUDC SUBFAMILY"/>
    <property type="match status" value="1"/>
</dbReference>